<gene>
    <name evidence="1" type="ORF">PXEA_LOCUS13807</name>
</gene>
<comment type="caution">
    <text evidence="1">The sequence shown here is derived from an EMBL/GenBank/DDBJ whole genome shotgun (WGS) entry which is preliminary data.</text>
</comment>
<name>A0A448WU59_9PLAT</name>
<evidence type="ECO:0000313" key="1">
    <source>
        <dbReference type="EMBL" id="VEL20367.1"/>
    </source>
</evidence>
<reference evidence="1" key="1">
    <citation type="submission" date="2018-11" db="EMBL/GenBank/DDBJ databases">
        <authorList>
            <consortium name="Pathogen Informatics"/>
        </authorList>
    </citation>
    <scope>NUCLEOTIDE SEQUENCE</scope>
</reference>
<protein>
    <submittedName>
        <fullName evidence="1">Uncharacterized protein</fullName>
    </submittedName>
</protein>
<evidence type="ECO:0000313" key="2">
    <source>
        <dbReference type="Proteomes" id="UP000784294"/>
    </source>
</evidence>
<sequence length="180" mass="19885">MSYQDTWKAAVHVWLKQLLTDLLTPIKQASTGRAADKTHQIKPVSYTTDGRATRLFDMTTPIDVRAEAPERRQFDALAFGLAVTLTLDETHEVLRQVLASLSSAPKLLKVASALVYKLTQTVPGCTSAFKGIAIQLAKTSHWDCLLRPYLVSQLATFIKTTLQISIHADTTILLITLPIL</sequence>
<proteinExistence type="predicted"/>
<dbReference type="EMBL" id="CAAALY010046094">
    <property type="protein sequence ID" value="VEL20367.1"/>
    <property type="molecule type" value="Genomic_DNA"/>
</dbReference>
<accession>A0A448WU59</accession>
<organism evidence="1 2">
    <name type="scientific">Protopolystoma xenopodis</name>
    <dbReference type="NCBI Taxonomy" id="117903"/>
    <lineage>
        <taxon>Eukaryota</taxon>
        <taxon>Metazoa</taxon>
        <taxon>Spiralia</taxon>
        <taxon>Lophotrochozoa</taxon>
        <taxon>Platyhelminthes</taxon>
        <taxon>Monogenea</taxon>
        <taxon>Polyopisthocotylea</taxon>
        <taxon>Polystomatidea</taxon>
        <taxon>Polystomatidae</taxon>
        <taxon>Protopolystoma</taxon>
    </lineage>
</organism>
<keyword evidence="2" id="KW-1185">Reference proteome</keyword>
<dbReference type="Proteomes" id="UP000784294">
    <property type="component" value="Unassembled WGS sequence"/>
</dbReference>
<dbReference type="AlphaFoldDB" id="A0A448WU59"/>